<reference evidence="9" key="1">
    <citation type="submission" date="2020-01" db="EMBL/GenBank/DDBJ databases">
        <authorList>
            <person name="Mishra B."/>
        </authorList>
    </citation>
    <scope>NUCLEOTIDE SEQUENCE [LARGE SCALE GENOMIC DNA]</scope>
</reference>
<protein>
    <recommendedName>
        <fullName evidence="8">C2H2-type domain-containing protein</fullName>
    </recommendedName>
</protein>
<dbReference type="InterPro" id="IPR044653">
    <property type="entry name" value="AZF1/2/3-like"/>
</dbReference>
<evidence type="ECO:0000256" key="7">
    <source>
        <dbReference type="PROSITE-ProRule" id="PRU00042"/>
    </source>
</evidence>
<evidence type="ECO:0000256" key="2">
    <source>
        <dbReference type="ARBA" id="ARBA00022737"/>
    </source>
</evidence>
<dbReference type="Pfam" id="PF13912">
    <property type="entry name" value="zf-C2H2_6"/>
    <property type="match status" value="3"/>
</dbReference>
<dbReference type="Proteomes" id="UP000467841">
    <property type="component" value="Unassembled WGS sequence"/>
</dbReference>
<gene>
    <name evidence="9" type="ORF">MERR_LOCUS39085</name>
</gene>
<dbReference type="SUPFAM" id="SSF57667">
    <property type="entry name" value="beta-beta-alpha zinc fingers"/>
    <property type="match status" value="2"/>
</dbReference>
<keyword evidence="4" id="KW-0862">Zinc</keyword>
<feature type="domain" description="C2H2-type" evidence="8">
    <location>
        <begin position="338"/>
        <end position="365"/>
    </location>
</feature>
<evidence type="ECO:0000313" key="9">
    <source>
        <dbReference type="EMBL" id="CAA7051850.1"/>
    </source>
</evidence>
<organism evidence="9 10">
    <name type="scientific">Microthlaspi erraticum</name>
    <dbReference type="NCBI Taxonomy" id="1685480"/>
    <lineage>
        <taxon>Eukaryota</taxon>
        <taxon>Viridiplantae</taxon>
        <taxon>Streptophyta</taxon>
        <taxon>Embryophyta</taxon>
        <taxon>Tracheophyta</taxon>
        <taxon>Spermatophyta</taxon>
        <taxon>Magnoliopsida</taxon>
        <taxon>eudicotyledons</taxon>
        <taxon>Gunneridae</taxon>
        <taxon>Pentapetalae</taxon>
        <taxon>rosids</taxon>
        <taxon>malvids</taxon>
        <taxon>Brassicales</taxon>
        <taxon>Brassicaceae</taxon>
        <taxon>Coluteocarpeae</taxon>
        <taxon>Microthlaspi</taxon>
    </lineage>
</organism>
<keyword evidence="1" id="KW-0479">Metal-binding</keyword>
<keyword evidence="10" id="KW-1185">Reference proteome</keyword>
<evidence type="ECO:0000256" key="4">
    <source>
        <dbReference type="ARBA" id="ARBA00022833"/>
    </source>
</evidence>
<dbReference type="PROSITE" id="PS50157">
    <property type="entry name" value="ZINC_FINGER_C2H2_2"/>
    <property type="match status" value="4"/>
</dbReference>
<feature type="domain" description="C2H2-type" evidence="8">
    <location>
        <begin position="210"/>
        <end position="241"/>
    </location>
</feature>
<evidence type="ECO:0000256" key="6">
    <source>
        <dbReference type="ARBA" id="ARBA00023163"/>
    </source>
</evidence>
<dbReference type="GO" id="GO:0003700">
    <property type="term" value="F:DNA-binding transcription factor activity"/>
    <property type="evidence" value="ECO:0007669"/>
    <property type="project" value="InterPro"/>
</dbReference>
<evidence type="ECO:0000256" key="3">
    <source>
        <dbReference type="ARBA" id="ARBA00022771"/>
    </source>
</evidence>
<keyword evidence="2" id="KW-0677">Repeat</keyword>
<keyword evidence="5" id="KW-0805">Transcription regulation</keyword>
<comment type="caution">
    <text evidence="9">The sequence shown here is derived from an EMBL/GenBank/DDBJ whole genome shotgun (WGS) entry which is preliminary data.</text>
</comment>
<keyword evidence="6" id="KW-0804">Transcription</keyword>
<dbReference type="GO" id="GO:0000976">
    <property type="term" value="F:transcription cis-regulatory region binding"/>
    <property type="evidence" value="ECO:0007669"/>
    <property type="project" value="TreeGrafter"/>
</dbReference>
<dbReference type="GO" id="GO:0008270">
    <property type="term" value="F:zinc ion binding"/>
    <property type="evidence" value="ECO:0007669"/>
    <property type="project" value="UniProtKB-KW"/>
</dbReference>
<evidence type="ECO:0000256" key="5">
    <source>
        <dbReference type="ARBA" id="ARBA00023015"/>
    </source>
</evidence>
<dbReference type="GO" id="GO:0005634">
    <property type="term" value="C:nucleus"/>
    <property type="evidence" value="ECO:0007669"/>
    <property type="project" value="TreeGrafter"/>
</dbReference>
<dbReference type="SMART" id="SM00355">
    <property type="entry name" value="ZnF_C2H2"/>
    <property type="match status" value="3"/>
</dbReference>
<evidence type="ECO:0000259" key="8">
    <source>
        <dbReference type="PROSITE" id="PS50157"/>
    </source>
</evidence>
<dbReference type="EMBL" id="CACVBM020001495">
    <property type="protein sequence ID" value="CAA7051850.1"/>
    <property type="molecule type" value="Genomic_DNA"/>
</dbReference>
<accession>A0A6D2KV30</accession>
<feature type="domain" description="C2H2-type" evidence="8">
    <location>
        <begin position="6"/>
        <end position="33"/>
    </location>
</feature>
<dbReference type="AlphaFoldDB" id="A0A6D2KV30"/>
<dbReference type="InterPro" id="IPR036236">
    <property type="entry name" value="Znf_C2H2_sf"/>
</dbReference>
<evidence type="ECO:0000313" key="10">
    <source>
        <dbReference type="Proteomes" id="UP000467841"/>
    </source>
</evidence>
<name>A0A6D2KV30_9BRAS</name>
<feature type="domain" description="C2H2-type" evidence="8">
    <location>
        <begin position="466"/>
        <end position="493"/>
    </location>
</feature>
<sequence>MSPSLHACRICGKKFATPKGVYGHQRIHYVSQRIWGFKESRVCSISTSAKSTSFESESHDPSRRRYKATSSLSLKKASSFMTETEQHEMNEAAMSLVMLSERLVVMKNLPPGDDVSMDLEVKPMQETIIGCAESKQEAIEVLGFEKSATCSGVAMDLELKPMQETHIGCVESKQEASEVLGFEKSATCSDVVAQALPSPVRSSLQTKPQSNCSYRFKICGKSFRRSQALSGHQTLQGSVRELLARKRTFEHGDSMSGSPEAKKVVLQPSCSEFYQEDLTGVGVTNVKGHCVEPRQEFSEVFSHSGLEKSSTWSDDIAQPLPSPLRCNLQKKTESASRYKCKICGESFKFFQALGGHQRVHRSIRGQLARGKENFEGGKSLFVLTDSGAKKLVPKPSSCFEVSREELTELRDTNVKEHCLETKHEFSEVFSHSGFEKSGTCSDVAGQALLSPLKSKLQTKPQSNSSYNCKICGKSFVCFQALGGHQKLHRSMRYKLAHKKRTTEGVIHCLAHQPLKTRREH</sequence>
<dbReference type="PANTHER" id="PTHR45988:SF87">
    <property type="entry name" value="C2H2 AND C2HC ZINC FINGERS SUPERFAMILY PROTEIN"/>
    <property type="match status" value="1"/>
</dbReference>
<evidence type="ECO:0000256" key="1">
    <source>
        <dbReference type="ARBA" id="ARBA00022723"/>
    </source>
</evidence>
<dbReference type="PANTHER" id="PTHR45988">
    <property type="entry name" value="C2H2 TYPE ZINC FINGER TRANSCRIPTION FACTOR FAMILY-RELATED"/>
    <property type="match status" value="1"/>
</dbReference>
<proteinExistence type="predicted"/>
<dbReference type="InterPro" id="IPR013087">
    <property type="entry name" value="Znf_C2H2_type"/>
</dbReference>
<dbReference type="PROSITE" id="PS00028">
    <property type="entry name" value="ZINC_FINGER_C2H2_1"/>
    <property type="match status" value="3"/>
</dbReference>
<dbReference type="Gene3D" id="3.30.160.60">
    <property type="entry name" value="Classic Zinc Finger"/>
    <property type="match status" value="1"/>
</dbReference>
<keyword evidence="3 7" id="KW-0863">Zinc-finger</keyword>
<dbReference type="OrthoDB" id="9411774at2759"/>